<gene>
    <name evidence="2" type="ORF">A5CPEGH6_04280</name>
</gene>
<feature type="transmembrane region" description="Helical" evidence="1">
    <location>
        <begin position="62"/>
        <end position="83"/>
    </location>
</feature>
<keyword evidence="3" id="KW-1185">Reference proteome</keyword>
<evidence type="ECO:0000313" key="3">
    <source>
        <dbReference type="Proteomes" id="UP000319374"/>
    </source>
</evidence>
<proteinExistence type="predicted"/>
<reference evidence="3" key="1">
    <citation type="submission" date="2019-06" db="EMBL/GenBank/DDBJ databases">
        <title>Alistipes onderdonkii subsp. vulgaris subsp. nov., Alistipes dispar sp. nov. and Alistipes communis sp. nov., isolated from human faeces, and creation of Alistipes onderdonkii subsp. onderdonkii subsp. nov.</title>
        <authorList>
            <person name="Sakamoto M."/>
            <person name="Ikeyama N."/>
            <person name="Ogata Y."/>
            <person name="Suda W."/>
            <person name="Iino T."/>
            <person name="Hattori M."/>
            <person name="Ohkuma M."/>
        </authorList>
    </citation>
    <scope>NUCLEOTIDE SEQUENCE [LARGE SCALE GENOMIC DNA]</scope>
    <source>
        <strain evidence="3">5CPEGH6</strain>
    </source>
</reference>
<feature type="transmembrane region" description="Helical" evidence="1">
    <location>
        <begin position="7"/>
        <end position="27"/>
    </location>
</feature>
<organism evidence="2 3">
    <name type="scientific">Alistipes dispar</name>
    <dbReference type="NCBI Taxonomy" id="2585119"/>
    <lineage>
        <taxon>Bacteria</taxon>
        <taxon>Pseudomonadati</taxon>
        <taxon>Bacteroidota</taxon>
        <taxon>Bacteroidia</taxon>
        <taxon>Bacteroidales</taxon>
        <taxon>Rikenellaceae</taxon>
        <taxon>Alistipes</taxon>
    </lineage>
</organism>
<dbReference type="KEGG" id="ada:A5CPEGH6_04280"/>
<evidence type="ECO:0000256" key="1">
    <source>
        <dbReference type="SAM" id="Phobius"/>
    </source>
</evidence>
<dbReference type="AlphaFoldDB" id="A0A4Y1WXW4"/>
<keyword evidence="1" id="KW-1133">Transmembrane helix</keyword>
<protein>
    <submittedName>
        <fullName evidence="2">Uncharacterized protein</fullName>
    </submittedName>
</protein>
<accession>A0A4Y1WXW4</accession>
<name>A0A4Y1WXW4_9BACT</name>
<sequence length="114" mass="12597">MRGYGRNIGAALLLTLFAGYWSCITLFPHAHDVNGHVIVHSHPFSGASNGAAQTHTPQQFQLIAHLSLLVMTAAWSLTFALRLSGVRFVYPEREPVSRPRLPLRMFGLRAPPAH</sequence>
<keyword evidence="1" id="KW-0812">Transmembrane</keyword>
<keyword evidence="1" id="KW-0472">Membrane</keyword>
<dbReference type="OrthoDB" id="1001813at2"/>
<dbReference type="EMBL" id="AP019736">
    <property type="protein sequence ID" value="BBL05790.1"/>
    <property type="molecule type" value="Genomic_DNA"/>
</dbReference>
<dbReference type="Proteomes" id="UP000319374">
    <property type="component" value="Chromosome"/>
</dbReference>
<evidence type="ECO:0000313" key="2">
    <source>
        <dbReference type="EMBL" id="BBL05790.1"/>
    </source>
</evidence>